<organism evidence="2 3">
    <name type="scientific">Polyangium spumosum</name>
    <dbReference type="NCBI Taxonomy" id="889282"/>
    <lineage>
        <taxon>Bacteria</taxon>
        <taxon>Pseudomonadati</taxon>
        <taxon>Myxococcota</taxon>
        <taxon>Polyangia</taxon>
        <taxon>Polyangiales</taxon>
        <taxon>Polyangiaceae</taxon>
        <taxon>Polyangium</taxon>
    </lineage>
</organism>
<dbReference type="Gene3D" id="2.120.10.30">
    <property type="entry name" value="TolB, C-terminal domain"/>
    <property type="match status" value="1"/>
</dbReference>
<dbReference type="PANTHER" id="PTHR35580:SF1">
    <property type="entry name" value="PHYTASE-LIKE DOMAIN-CONTAINING PROTEIN"/>
    <property type="match status" value="1"/>
</dbReference>
<dbReference type="AlphaFoldDB" id="A0A6N7PJT2"/>
<protein>
    <submittedName>
        <fullName evidence="2">Uncharacterized protein</fullName>
    </submittedName>
</protein>
<reference evidence="2 3" key="1">
    <citation type="submission" date="2019-10" db="EMBL/GenBank/DDBJ databases">
        <title>A soil myxobacterium in the family Polyangiaceae.</title>
        <authorList>
            <person name="Li Y."/>
            <person name="Wang J."/>
        </authorList>
    </citation>
    <scope>NUCLEOTIDE SEQUENCE [LARGE SCALE GENOMIC DNA]</scope>
    <source>
        <strain evidence="2 3">DSM 14734</strain>
    </source>
</reference>
<dbReference type="Pfam" id="PF06739">
    <property type="entry name" value="SBBP"/>
    <property type="match status" value="1"/>
</dbReference>
<keyword evidence="3" id="KW-1185">Reference proteome</keyword>
<proteinExistence type="predicted"/>
<dbReference type="Pfam" id="PF11617">
    <property type="entry name" value="Cu-binding_MopE"/>
    <property type="match status" value="3"/>
</dbReference>
<dbReference type="RefSeq" id="WP_153817373.1">
    <property type="nucleotide sequence ID" value="NZ_WJIE01000001.1"/>
</dbReference>
<dbReference type="EMBL" id="WJIE01000001">
    <property type="protein sequence ID" value="MRG90460.1"/>
    <property type="molecule type" value="Genomic_DNA"/>
</dbReference>
<dbReference type="InterPro" id="IPR010620">
    <property type="entry name" value="SBBP_repeat"/>
</dbReference>
<evidence type="ECO:0000313" key="3">
    <source>
        <dbReference type="Proteomes" id="UP000440224"/>
    </source>
</evidence>
<dbReference type="Proteomes" id="UP000440224">
    <property type="component" value="Unassembled WGS sequence"/>
</dbReference>
<sequence length="713" mass="71174">MLRRSRILSLSFPTITLALLTAVTGCSDAPPITTGGAQGGAGGTGGQGGAGGIGGQGGAGGIGGQGGAGGMGGQGGMAGCTLGTTQPCYSGPDDSQGVGPCVAGVQTCEPSGEFGACVGEVVPATETCNGVDDDCNGMVDDGADCVCVPGEMMDCYEGPGGTAGVGICMMGKATCAADGKSYEACVGQVQPAVEVCNMLDDDCDGNVDDGIGCACVPNTSMSCYTGQDGTSGVGVCMPGMQTCLPDGTGYGACMGEVLPSLDNCASPADEDCNGVALACTGNHVASKPYGDASNQIGMDVAVDSQGNVYTIGHFEGSIDFGGSVGTLTSAGGFDLLVAKYDPMGNVLWAKRYGNNLNQVGNGIAVDGSGNVYVTGSFQGTLSFGSGTHTSMGGDDLFVAKLTTEGVQVWVKTLGNTVTQQGMDIAVDAAGAAYVTGQFSGNITFGGQQLMGVDGLDAILLKYSTTGGELWAKTFGGQGTQFGYEVSASGSNQVTFVGAFQNSVNFGGGTLTSAGDYDVAVVRLDSFGTHQWSKSYGDASNQRAFAVAVDNQGAVVFTGEFAGAMTIGGFALTSADGTANVDGYIAKLDAMGNPVWAKSFGNMSAQRGQGVAVDVFGNIVVTGEFFGQVNFGGGPAVSAGGRDVFVAKLDPSGGPLWLRRYGSGMLTHQSGESVAIDPMTNTWVTGTFENIIDFGGGPFTSAGGTDMFLAKLAP</sequence>
<name>A0A6N7PJT2_9BACT</name>
<accession>A0A6N7PJT2</accession>
<dbReference type="InterPro" id="IPR052918">
    <property type="entry name" value="Motility_Chemotaxis_Reg"/>
</dbReference>
<dbReference type="PROSITE" id="PS51257">
    <property type="entry name" value="PROKAR_LIPOPROTEIN"/>
    <property type="match status" value="1"/>
</dbReference>
<comment type="caution">
    <text evidence="2">The sequence shown here is derived from an EMBL/GenBank/DDBJ whole genome shotgun (WGS) entry which is preliminary data.</text>
</comment>
<keyword evidence="1" id="KW-0732">Signal</keyword>
<feature type="signal peptide" evidence="1">
    <location>
        <begin position="1"/>
        <end position="29"/>
    </location>
</feature>
<dbReference type="OrthoDB" id="5522807at2"/>
<dbReference type="SUPFAM" id="SSF101898">
    <property type="entry name" value="NHL repeat"/>
    <property type="match status" value="1"/>
</dbReference>
<dbReference type="InterPro" id="IPR021655">
    <property type="entry name" value="Put_metal-bd"/>
</dbReference>
<feature type="chain" id="PRO_5026703374" evidence="1">
    <location>
        <begin position="30"/>
        <end position="713"/>
    </location>
</feature>
<evidence type="ECO:0000256" key="1">
    <source>
        <dbReference type="SAM" id="SignalP"/>
    </source>
</evidence>
<dbReference type="PANTHER" id="PTHR35580">
    <property type="entry name" value="CELL SURFACE GLYCOPROTEIN (S-LAYER PROTEIN)-LIKE PROTEIN"/>
    <property type="match status" value="1"/>
</dbReference>
<evidence type="ECO:0000313" key="2">
    <source>
        <dbReference type="EMBL" id="MRG90460.1"/>
    </source>
</evidence>
<dbReference type="InterPro" id="IPR011042">
    <property type="entry name" value="6-blade_b-propeller_TolB-like"/>
</dbReference>
<gene>
    <name evidence="2" type="ORF">GF068_00760</name>
</gene>